<dbReference type="EMBL" id="UFVQ01000003">
    <property type="protein sequence ID" value="STC92524.1"/>
    <property type="molecule type" value="Genomic_DNA"/>
</dbReference>
<dbReference type="Proteomes" id="UP000255224">
    <property type="component" value="Unassembled WGS sequence"/>
</dbReference>
<dbReference type="AlphaFoldDB" id="A0A376DQN8"/>
<gene>
    <name evidence="1" type="ORF">NCTC13533_00394</name>
</gene>
<evidence type="ECO:0000313" key="2">
    <source>
        <dbReference type="Proteomes" id="UP000255224"/>
    </source>
</evidence>
<name>A0A376DQN8_CHRCU</name>
<sequence>MPNSRNHSKKIKQLRDKKIDLGIIDKGFISLYHNENVMSSQVRKQPYNTM</sequence>
<reference evidence="1 2" key="1">
    <citation type="submission" date="2018-06" db="EMBL/GenBank/DDBJ databases">
        <authorList>
            <consortium name="Pathogen Informatics"/>
            <person name="Doyle S."/>
        </authorList>
    </citation>
    <scope>NUCLEOTIDE SEQUENCE [LARGE SCALE GENOMIC DNA]</scope>
    <source>
        <strain evidence="1 2">NCTC13533</strain>
    </source>
</reference>
<proteinExistence type="predicted"/>
<evidence type="ECO:0000313" key="1">
    <source>
        <dbReference type="EMBL" id="STC92524.1"/>
    </source>
</evidence>
<organism evidence="1 2">
    <name type="scientific">Chryseobacterium carnipullorum</name>
    <dbReference type="NCBI Taxonomy" id="1124835"/>
    <lineage>
        <taxon>Bacteria</taxon>
        <taxon>Pseudomonadati</taxon>
        <taxon>Bacteroidota</taxon>
        <taxon>Flavobacteriia</taxon>
        <taxon>Flavobacteriales</taxon>
        <taxon>Weeksellaceae</taxon>
        <taxon>Chryseobacterium group</taxon>
        <taxon>Chryseobacterium</taxon>
    </lineage>
</organism>
<accession>A0A376DQN8</accession>
<protein>
    <submittedName>
        <fullName evidence="1">Uncharacterized protein</fullName>
    </submittedName>
</protein>